<accession>A0A0B7A632</accession>
<reference evidence="2" key="1">
    <citation type="submission" date="2014-12" db="EMBL/GenBank/DDBJ databases">
        <title>Insight into the proteome of Arion vulgaris.</title>
        <authorList>
            <person name="Aradska J."/>
            <person name="Bulat T."/>
            <person name="Smidak R."/>
            <person name="Sarate P."/>
            <person name="Gangsoo J."/>
            <person name="Sialana F."/>
            <person name="Bilban M."/>
            <person name="Lubec G."/>
        </authorList>
    </citation>
    <scope>NUCLEOTIDE SEQUENCE</scope>
    <source>
        <tissue evidence="2">Skin</tissue>
    </source>
</reference>
<sequence length="67" mass="7579">MDHSISTYPNKNPNNHSINSNRLLPIHHYNPPGSKQKRRPVVIKARFPCGFVVGQVMIEHLSHGTIP</sequence>
<feature type="region of interest" description="Disordered" evidence="1">
    <location>
        <begin position="1"/>
        <end position="38"/>
    </location>
</feature>
<name>A0A0B7A632_9EUPU</name>
<organism evidence="2">
    <name type="scientific">Arion vulgaris</name>
    <dbReference type="NCBI Taxonomy" id="1028688"/>
    <lineage>
        <taxon>Eukaryota</taxon>
        <taxon>Metazoa</taxon>
        <taxon>Spiralia</taxon>
        <taxon>Lophotrochozoa</taxon>
        <taxon>Mollusca</taxon>
        <taxon>Gastropoda</taxon>
        <taxon>Heterobranchia</taxon>
        <taxon>Euthyneura</taxon>
        <taxon>Panpulmonata</taxon>
        <taxon>Eupulmonata</taxon>
        <taxon>Stylommatophora</taxon>
        <taxon>Helicina</taxon>
        <taxon>Arionoidea</taxon>
        <taxon>Arionidae</taxon>
        <taxon>Arion</taxon>
    </lineage>
</organism>
<dbReference type="EMBL" id="HACG01029262">
    <property type="protein sequence ID" value="CEK76127.1"/>
    <property type="molecule type" value="Transcribed_RNA"/>
</dbReference>
<feature type="non-terminal residue" evidence="2">
    <location>
        <position position="67"/>
    </location>
</feature>
<dbReference type="AlphaFoldDB" id="A0A0B7A632"/>
<evidence type="ECO:0000256" key="1">
    <source>
        <dbReference type="SAM" id="MobiDB-lite"/>
    </source>
</evidence>
<gene>
    <name evidence="2" type="primary">ORF98588</name>
</gene>
<proteinExistence type="predicted"/>
<evidence type="ECO:0000313" key="2">
    <source>
        <dbReference type="EMBL" id="CEK76127.1"/>
    </source>
</evidence>
<feature type="compositionally biased region" description="Low complexity" evidence="1">
    <location>
        <begin position="9"/>
        <end position="21"/>
    </location>
</feature>
<protein>
    <submittedName>
        <fullName evidence="2">Uncharacterized protein</fullName>
    </submittedName>
</protein>